<accession>A0A5M8QIJ8</accession>
<dbReference type="RefSeq" id="WP_146355463.1">
    <property type="nucleotide sequence ID" value="NZ_VOIR01000012.1"/>
</dbReference>
<dbReference type="Proteomes" id="UP000323221">
    <property type="component" value="Unassembled WGS sequence"/>
</dbReference>
<dbReference type="AlphaFoldDB" id="A0A5M8QIJ8"/>
<reference evidence="1 2" key="1">
    <citation type="submission" date="2019-08" db="EMBL/GenBank/DDBJ databases">
        <title>Agrococcus lahaulensis sp. nov., isolated from a cold desert of the Indian Himalayas.</title>
        <authorList>
            <person name="Qu J.H."/>
        </authorList>
    </citation>
    <scope>NUCLEOTIDE SEQUENCE [LARGE SCALE GENOMIC DNA]</scope>
    <source>
        <strain evidence="1 2">NS18</strain>
    </source>
</reference>
<proteinExistence type="predicted"/>
<dbReference type="EMBL" id="VOIR01000012">
    <property type="protein sequence ID" value="KAA6434931.1"/>
    <property type="molecule type" value="Genomic_DNA"/>
</dbReference>
<keyword evidence="2" id="KW-1185">Reference proteome</keyword>
<evidence type="ECO:0000313" key="2">
    <source>
        <dbReference type="Proteomes" id="UP000323221"/>
    </source>
</evidence>
<sequence length="158" mass="17870">MIPAEQFYSPQLRPATPVPSVVEFWTANPGRPILPIELSDRKLITRLSNYEKATAHLHWIDFDSEPPANSVGEALVRLRGWHAERGVRFYSMNRLARHLQQAQARPAHPAGWRLARYGWALLAALDAADLVRIKLASDDTRERVRLAARLAEFEGRAG</sequence>
<gene>
    <name evidence="1" type="ORF">FQ330_03975</name>
</gene>
<evidence type="ECO:0000313" key="1">
    <source>
        <dbReference type="EMBL" id="KAA6434931.1"/>
    </source>
</evidence>
<name>A0A5M8QIJ8_9MICO</name>
<protein>
    <submittedName>
        <fullName evidence="1">Uncharacterized protein</fullName>
    </submittedName>
</protein>
<comment type="caution">
    <text evidence="1">The sequence shown here is derived from an EMBL/GenBank/DDBJ whole genome shotgun (WGS) entry which is preliminary data.</text>
</comment>
<organism evidence="1 2">
    <name type="scientific">Agrococcus sediminis</name>
    <dbReference type="NCBI Taxonomy" id="2599924"/>
    <lineage>
        <taxon>Bacteria</taxon>
        <taxon>Bacillati</taxon>
        <taxon>Actinomycetota</taxon>
        <taxon>Actinomycetes</taxon>
        <taxon>Micrococcales</taxon>
        <taxon>Microbacteriaceae</taxon>
        <taxon>Agrococcus</taxon>
    </lineage>
</organism>